<dbReference type="OrthoDB" id="9806995at2"/>
<dbReference type="PROSITE" id="PS50109">
    <property type="entry name" value="HIS_KIN"/>
    <property type="match status" value="1"/>
</dbReference>
<dbReference type="Gene3D" id="1.25.40.10">
    <property type="entry name" value="Tetratricopeptide repeat domain"/>
    <property type="match status" value="2"/>
</dbReference>
<sequence length="727" mass="81132">MNRYMNFFKYLLLIFLLSVTFINGSLAQTTKTDSLLLAIKKLNDDSVKVTYYLDLGLELMGSNTKQSIFYLDEAIKLASKINYKKGLANAYNAKGRAYAQQGNFQEASLNFPEALKYFREINDKTGEANMLSNLGSIYFMVGYNSKALELHFESLKISEELDNKLRIGTSLNNIGTVYLENRSTINEALTFFTKSLEVFQGIEEQTGMAIAAMNIGEVYFIESKYDSAIYFHQMALELCDETIDATFPLTQLGEIYTALGNFQKAFGFHRRALEISERFDAKFELTQVLIGLAKTQKKQEDFEGAINTLERAKLLAIEIDAKDELVDVYINLAETQALVGDYKAAYENGVNAKSKKEEIAKSNNQTTILLLQFEFELDKKEAEIALLQKDTDLKNAAVFNQRIIIFASLVGLFMFVIISISLFRNNMSKQKANRLLQLQKEEIHAQRENVESAYVQLKSAQAQLIHSEKMSSLGELTAGIAHEIQNPLNFVNNFSEVSAELMLELKSERSKENSDRNETVEEEIIGDVIQNLNKITLHGKRADAIVKGMLEHSRKSEGSKTPTDLNALADKYLKLSYNGLRAKDKNFNANFITELDPDLPMCEVVPQDIGRVLLNLINNAFYAVNEKAKSGIAGPDYNPTIKVSTSYSPLSGGRAGSVKISVSDNGSGVPDSNKEKIFQPFFTTKPTGQGTGLGLSLSYDIVKAHGGELKVESKEGEGSEFMILLPL</sequence>
<name>A0A3E0DYN6_9BACT</name>
<feature type="repeat" description="TPR" evidence="4">
    <location>
        <begin position="246"/>
        <end position="279"/>
    </location>
</feature>
<keyword evidence="4" id="KW-0802">TPR repeat</keyword>
<reference evidence="8 9" key="1">
    <citation type="submission" date="2018-08" db="EMBL/GenBank/DDBJ databases">
        <title>Genomic Encyclopedia of Archaeal and Bacterial Type Strains, Phase II (KMG-II): from individual species to whole genera.</title>
        <authorList>
            <person name="Goeker M."/>
        </authorList>
    </citation>
    <scope>NUCLEOTIDE SEQUENCE [LARGE SCALE GENOMIC DNA]</scope>
    <source>
        <strain evidence="8 9">DSM 15986</strain>
    </source>
</reference>
<evidence type="ECO:0000256" key="3">
    <source>
        <dbReference type="ARBA" id="ARBA00022553"/>
    </source>
</evidence>
<dbReference type="InterPro" id="IPR003661">
    <property type="entry name" value="HisK_dim/P_dom"/>
</dbReference>
<feature type="domain" description="Histidine kinase" evidence="7">
    <location>
        <begin position="479"/>
        <end position="727"/>
    </location>
</feature>
<dbReference type="InterPro" id="IPR019734">
    <property type="entry name" value="TPR_rpt"/>
</dbReference>
<dbReference type="Pfam" id="PF13374">
    <property type="entry name" value="TPR_10"/>
    <property type="match status" value="1"/>
</dbReference>
<keyword evidence="6" id="KW-0812">Transmembrane</keyword>
<evidence type="ECO:0000313" key="8">
    <source>
        <dbReference type="EMBL" id="REG91065.1"/>
    </source>
</evidence>
<dbReference type="PROSITE" id="PS50005">
    <property type="entry name" value="TPR"/>
    <property type="match status" value="3"/>
</dbReference>
<keyword evidence="9" id="KW-1185">Reference proteome</keyword>
<dbReference type="SUPFAM" id="SSF55874">
    <property type="entry name" value="ATPase domain of HSP90 chaperone/DNA topoisomerase II/histidine kinase"/>
    <property type="match status" value="1"/>
</dbReference>
<feature type="coiled-coil region" evidence="5">
    <location>
        <begin position="429"/>
        <end position="463"/>
    </location>
</feature>
<dbReference type="GO" id="GO:0000155">
    <property type="term" value="F:phosphorelay sensor kinase activity"/>
    <property type="evidence" value="ECO:0007669"/>
    <property type="project" value="InterPro"/>
</dbReference>
<dbReference type="InterPro" id="IPR003594">
    <property type="entry name" value="HATPase_dom"/>
</dbReference>
<protein>
    <recommendedName>
        <fullName evidence="2">histidine kinase</fullName>
        <ecNumber evidence="2">2.7.13.3</ecNumber>
    </recommendedName>
</protein>
<dbReference type="Gene3D" id="3.30.565.10">
    <property type="entry name" value="Histidine kinase-like ATPase, C-terminal domain"/>
    <property type="match status" value="1"/>
</dbReference>
<dbReference type="SMART" id="SM00387">
    <property type="entry name" value="HATPase_c"/>
    <property type="match status" value="1"/>
</dbReference>
<evidence type="ECO:0000259" key="7">
    <source>
        <dbReference type="PROSITE" id="PS50109"/>
    </source>
</evidence>
<dbReference type="Proteomes" id="UP000256405">
    <property type="component" value="Unassembled WGS sequence"/>
</dbReference>
<proteinExistence type="predicted"/>
<keyword evidence="6" id="KW-0472">Membrane</keyword>
<evidence type="ECO:0000313" key="9">
    <source>
        <dbReference type="Proteomes" id="UP000256405"/>
    </source>
</evidence>
<accession>A0A3E0DYN6</accession>
<comment type="catalytic activity">
    <reaction evidence="1">
        <text>ATP + protein L-histidine = ADP + protein N-phospho-L-histidine.</text>
        <dbReference type="EC" id="2.7.13.3"/>
    </reaction>
</comment>
<dbReference type="InterPro" id="IPR004358">
    <property type="entry name" value="Sig_transdc_His_kin-like_C"/>
</dbReference>
<dbReference type="PANTHER" id="PTHR43065">
    <property type="entry name" value="SENSOR HISTIDINE KINASE"/>
    <property type="match status" value="1"/>
</dbReference>
<dbReference type="Pfam" id="PF02518">
    <property type="entry name" value="HATPase_c"/>
    <property type="match status" value="1"/>
</dbReference>
<dbReference type="EMBL" id="QUNF01000005">
    <property type="protein sequence ID" value="REG91065.1"/>
    <property type="molecule type" value="Genomic_DNA"/>
</dbReference>
<dbReference type="InterPro" id="IPR011990">
    <property type="entry name" value="TPR-like_helical_dom_sf"/>
</dbReference>
<dbReference type="CDD" id="cd00082">
    <property type="entry name" value="HisKA"/>
    <property type="match status" value="1"/>
</dbReference>
<dbReference type="PRINTS" id="PR00344">
    <property type="entry name" value="BCTRLSENSOR"/>
</dbReference>
<feature type="repeat" description="TPR" evidence="4">
    <location>
        <begin position="88"/>
        <end position="121"/>
    </location>
</feature>
<dbReference type="PANTHER" id="PTHR43065:SF42">
    <property type="entry name" value="TWO-COMPONENT SENSOR PPRA"/>
    <property type="match status" value="1"/>
</dbReference>
<comment type="caution">
    <text evidence="8">The sequence shown here is derived from an EMBL/GenBank/DDBJ whole genome shotgun (WGS) entry which is preliminary data.</text>
</comment>
<gene>
    <name evidence="8" type="ORF">C8N25_105177</name>
</gene>
<keyword evidence="5" id="KW-0175">Coiled coil</keyword>
<dbReference type="InterPro" id="IPR036890">
    <property type="entry name" value="HATPase_C_sf"/>
</dbReference>
<evidence type="ECO:0000256" key="5">
    <source>
        <dbReference type="SAM" id="Coils"/>
    </source>
</evidence>
<keyword evidence="3" id="KW-0597">Phosphoprotein</keyword>
<keyword evidence="6" id="KW-1133">Transmembrane helix</keyword>
<dbReference type="EC" id="2.7.13.3" evidence="2"/>
<evidence type="ECO:0000256" key="2">
    <source>
        <dbReference type="ARBA" id="ARBA00012438"/>
    </source>
</evidence>
<dbReference type="Gene3D" id="1.10.287.130">
    <property type="match status" value="1"/>
</dbReference>
<feature type="repeat" description="TPR" evidence="4">
    <location>
        <begin position="209"/>
        <end position="242"/>
    </location>
</feature>
<organism evidence="8 9">
    <name type="scientific">Algoriphagus antarcticus</name>
    <dbReference type="NCBI Taxonomy" id="238540"/>
    <lineage>
        <taxon>Bacteria</taxon>
        <taxon>Pseudomonadati</taxon>
        <taxon>Bacteroidota</taxon>
        <taxon>Cytophagia</taxon>
        <taxon>Cytophagales</taxon>
        <taxon>Cyclobacteriaceae</taxon>
        <taxon>Algoriphagus</taxon>
    </lineage>
</organism>
<dbReference type="AlphaFoldDB" id="A0A3E0DYN6"/>
<dbReference type="InterPro" id="IPR005467">
    <property type="entry name" value="His_kinase_dom"/>
</dbReference>
<dbReference type="SMART" id="SM00028">
    <property type="entry name" value="TPR"/>
    <property type="match status" value="7"/>
</dbReference>
<dbReference type="Pfam" id="PF13424">
    <property type="entry name" value="TPR_12"/>
    <property type="match status" value="1"/>
</dbReference>
<dbReference type="InterPro" id="IPR036097">
    <property type="entry name" value="HisK_dim/P_sf"/>
</dbReference>
<dbReference type="SUPFAM" id="SSF48452">
    <property type="entry name" value="TPR-like"/>
    <property type="match status" value="2"/>
</dbReference>
<evidence type="ECO:0000256" key="1">
    <source>
        <dbReference type="ARBA" id="ARBA00000085"/>
    </source>
</evidence>
<feature type="transmembrane region" description="Helical" evidence="6">
    <location>
        <begin position="403"/>
        <end position="423"/>
    </location>
</feature>
<dbReference type="SUPFAM" id="SSF47384">
    <property type="entry name" value="Homodimeric domain of signal transducing histidine kinase"/>
    <property type="match status" value="1"/>
</dbReference>
<evidence type="ECO:0000256" key="6">
    <source>
        <dbReference type="SAM" id="Phobius"/>
    </source>
</evidence>
<evidence type="ECO:0000256" key="4">
    <source>
        <dbReference type="PROSITE-ProRule" id="PRU00339"/>
    </source>
</evidence>